<dbReference type="AlphaFoldDB" id="A0A239K7W5"/>
<keyword evidence="1" id="KW-1133">Transmembrane helix</keyword>
<feature type="transmembrane region" description="Helical" evidence="1">
    <location>
        <begin position="242"/>
        <end position="264"/>
    </location>
</feature>
<protein>
    <recommendedName>
        <fullName evidence="4">Fimbrial assembly protein (PilN)</fullName>
    </recommendedName>
</protein>
<name>A0A239K7W5_EKHLU</name>
<dbReference type="RefSeq" id="WP_089357186.1">
    <property type="nucleotide sequence ID" value="NZ_FZPD01000004.1"/>
</dbReference>
<gene>
    <name evidence="2" type="ORF">SAMN05421640_2480</name>
</gene>
<keyword evidence="1" id="KW-0812">Transmembrane</keyword>
<dbReference type="OrthoDB" id="1186626at2"/>
<dbReference type="EMBL" id="FZPD01000004">
    <property type="protein sequence ID" value="SNT14091.1"/>
    <property type="molecule type" value="Genomic_DNA"/>
</dbReference>
<proteinExistence type="predicted"/>
<evidence type="ECO:0000313" key="2">
    <source>
        <dbReference type="EMBL" id="SNT14091.1"/>
    </source>
</evidence>
<keyword evidence="1" id="KW-0472">Membrane</keyword>
<reference evidence="2 3" key="1">
    <citation type="submission" date="2017-06" db="EMBL/GenBank/DDBJ databases">
        <authorList>
            <person name="Kim H.J."/>
            <person name="Triplett B.A."/>
        </authorList>
    </citation>
    <scope>NUCLEOTIDE SEQUENCE [LARGE SCALE GENOMIC DNA]</scope>
    <source>
        <strain evidence="2 3">DSM 19307</strain>
    </source>
</reference>
<evidence type="ECO:0008006" key="4">
    <source>
        <dbReference type="Google" id="ProtNLM"/>
    </source>
</evidence>
<accession>A0A239K7W5</accession>
<sequence length="404" mass="46526">MRSLINQIATRFSDRESLGVFIRLKDGHIGNIDYVTLKSHKNLLDITDSYQNVDVKAVEFRRQPIYLSIDGDGVIHKLVENPNDSSPEELVKSNLPKIDLNSVYFQYNPISKDQGYLSIIRRTVFKEVMDHFDSFDSFIINVTLGPFATNILFTIQPEITSVSGSGYQLVAENSLLTSFNYTGVSSDESINFGEQNLNPEILLPYFSAIQHFIPSQNNNSAEWVEIEEQRKEFRFYNLYRKIILFAPTSLFLVLLINFAIFSYFQSANSELTIRHSIQLSEGNEFKKLSNEVSQKEKMLNLSETNYARTITYYADQLGLSIVDGVKLTELEIYPLDQKSLTNNQEYVFLTGKIQVRGLCNEPENLTEWINQLNKLSWIQNISSPKYSWDVLLNKGEFEFEIEII</sequence>
<evidence type="ECO:0000256" key="1">
    <source>
        <dbReference type="SAM" id="Phobius"/>
    </source>
</evidence>
<organism evidence="2 3">
    <name type="scientific">Ekhidna lutea</name>
    <dbReference type="NCBI Taxonomy" id="447679"/>
    <lineage>
        <taxon>Bacteria</taxon>
        <taxon>Pseudomonadati</taxon>
        <taxon>Bacteroidota</taxon>
        <taxon>Cytophagia</taxon>
        <taxon>Cytophagales</taxon>
        <taxon>Reichenbachiellaceae</taxon>
        <taxon>Ekhidna</taxon>
    </lineage>
</organism>
<dbReference type="Proteomes" id="UP000198393">
    <property type="component" value="Unassembled WGS sequence"/>
</dbReference>
<evidence type="ECO:0000313" key="3">
    <source>
        <dbReference type="Proteomes" id="UP000198393"/>
    </source>
</evidence>
<keyword evidence="3" id="KW-1185">Reference proteome</keyword>